<proteinExistence type="predicted"/>
<comment type="caution">
    <text evidence="1">The sequence shown here is derived from an EMBL/GenBank/DDBJ whole genome shotgun (WGS) entry which is preliminary data.</text>
</comment>
<dbReference type="PANTHER" id="PTHR22796">
    <property type="entry name" value="URG4-RELATED"/>
    <property type="match status" value="1"/>
</dbReference>
<dbReference type="Proteomes" id="UP001187531">
    <property type="component" value="Unassembled WGS sequence"/>
</dbReference>
<protein>
    <recommendedName>
        <fullName evidence="3">Interferon-induced very large GTPase 1-like</fullName>
    </recommendedName>
</protein>
<dbReference type="AlphaFoldDB" id="A0AA88HG12"/>
<sequence length="889" mass="104241">MTLVKTVNRQEYDYIMIFDTEGIQTQEQKGRYHSVKRDNAIITLSILLFDATILVTNGENGSNLKDLLSLVTLAYKNSKIAEEKGGLLCSKGFAACIQLKHDKSKINPQNIVSKTSKNFIEFFTKTTSLKETYGTTSNGFSARFISEEDVRVFESPHKGDPPNDIPNVDFNWQIVDFREHIHKQVVSQSQWNAKEIGSLENYLCLVWDCINSSDFDLSFKTFIEIYVYTEIENKYQYLRKAYYEEYEEQYNLLKHEYKENCPLIEGKPMCFKEIQRLVDDLEVKMRPKTSKFEEGVKFLFQTSQNQKWKIEFSRKVHWCHKLEVVLKNYFTFGAKVKMYQNEIKDKITKEYSAKSIKEETEIELIARFDRIFDTVSKKAREENPPLEVKDAALNAYRANSTIVSLGIDLLSENEKTSFWGKLWDGAVGLIEPIVEWFAQENDIENMVVQLVHRVTSGRKYYSDGVVDNVIGEIENLIRRCNKDTNKDQRRKIHRVAYNLLINICVDIQEKWESENSVSVCLESIREAMKWYSLEFSKGLEEVDIMASILSDFFARHTFKAFESEIKEIVISNLGKKRWIQSPKYVQGHMDLYLIEEVEPNGIEEVLRLIEKPEDLKELTSRRLIHFEIDSVLERLKWENFRSQLEGCLRNTFNASKDLESRSKSFNFSQLFNYLEMLKSKYIVENLKREMDAFGWEGLEAMSVQFELKHVNAIVNKFDTSFSSLTKEDIVDSVFLTLKQNHLFDSAFCTPCQEKCPLCESPCFLEFSHTGRHDAFHQPIGVVCFRYIKTKELWYHGCNSSPLDYIFVLDNGEKWKFADFSVKFDTWLQPDINIRISQYRQYLISKYNKEIAKYYFVNPSDTIDPVENLELIISKIQRNIDYFLDFSCKK</sequence>
<keyword evidence="2" id="KW-1185">Reference proteome</keyword>
<accession>A0AA88HG12</accession>
<name>A0AA88HG12_ARTSF</name>
<dbReference type="EMBL" id="JAVRJZ010000020">
    <property type="protein sequence ID" value="KAK2706329.1"/>
    <property type="molecule type" value="Genomic_DNA"/>
</dbReference>
<gene>
    <name evidence="1" type="ORF">QYM36_016382</name>
</gene>
<organism evidence="1 2">
    <name type="scientific">Artemia franciscana</name>
    <name type="common">Brine shrimp</name>
    <name type="synonym">Artemia sanfranciscana</name>
    <dbReference type="NCBI Taxonomy" id="6661"/>
    <lineage>
        <taxon>Eukaryota</taxon>
        <taxon>Metazoa</taxon>
        <taxon>Ecdysozoa</taxon>
        <taxon>Arthropoda</taxon>
        <taxon>Crustacea</taxon>
        <taxon>Branchiopoda</taxon>
        <taxon>Anostraca</taxon>
        <taxon>Artemiidae</taxon>
        <taxon>Artemia</taxon>
    </lineage>
</organism>
<dbReference type="PANTHER" id="PTHR22796:SF1">
    <property type="entry name" value="VWFA DOMAIN-CONTAINING PROTEIN"/>
    <property type="match status" value="1"/>
</dbReference>
<evidence type="ECO:0000313" key="1">
    <source>
        <dbReference type="EMBL" id="KAK2706329.1"/>
    </source>
</evidence>
<evidence type="ECO:0008006" key="3">
    <source>
        <dbReference type="Google" id="ProtNLM"/>
    </source>
</evidence>
<evidence type="ECO:0000313" key="2">
    <source>
        <dbReference type="Proteomes" id="UP001187531"/>
    </source>
</evidence>
<reference evidence="1" key="1">
    <citation type="submission" date="2023-07" db="EMBL/GenBank/DDBJ databases">
        <title>Chromosome-level genome assembly of Artemia franciscana.</title>
        <authorList>
            <person name="Jo E."/>
        </authorList>
    </citation>
    <scope>NUCLEOTIDE SEQUENCE</scope>
    <source>
        <tissue evidence="1">Whole body</tissue>
    </source>
</reference>